<dbReference type="InterPro" id="IPR035992">
    <property type="entry name" value="Ricin_B-like_lectins"/>
</dbReference>
<dbReference type="OrthoDB" id="484816at2"/>
<dbReference type="Gene3D" id="2.80.10.50">
    <property type="match status" value="2"/>
</dbReference>
<evidence type="ECO:0000313" key="4">
    <source>
        <dbReference type="EMBL" id="KJH69844.1"/>
    </source>
</evidence>
<dbReference type="RefSeq" id="WP_045056779.1">
    <property type="nucleotide sequence ID" value="NZ_CAWMDP010000030.1"/>
</dbReference>
<comment type="caution">
    <text evidence="4">The sequence shown here is derived from an EMBL/GenBank/DDBJ whole genome shotgun (WGS) entry which is preliminary data.</text>
</comment>
<gene>
    <name evidence="4" type="ORF">UH38_21675</name>
</gene>
<keyword evidence="5" id="KW-1185">Reference proteome</keyword>
<feature type="compositionally biased region" description="Polar residues" evidence="1">
    <location>
        <begin position="213"/>
        <end position="227"/>
    </location>
</feature>
<evidence type="ECO:0000256" key="2">
    <source>
        <dbReference type="SAM" id="SignalP"/>
    </source>
</evidence>
<organism evidence="4 5">
    <name type="scientific">Aliterella atlantica CENA595</name>
    <dbReference type="NCBI Taxonomy" id="1618023"/>
    <lineage>
        <taxon>Bacteria</taxon>
        <taxon>Bacillati</taxon>
        <taxon>Cyanobacteriota</taxon>
        <taxon>Cyanophyceae</taxon>
        <taxon>Chroococcidiopsidales</taxon>
        <taxon>Aliterellaceae</taxon>
        <taxon>Aliterella</taxon>
    </lineage>
</organism>
<reference evidence="4 5" key="1">
    <citation type="submission" date="2015-02" db="EMBL/GenBank/DDBJ databases">
        <title>Draft genome of a novel marine cyanobacterium (Chroococcales) isolated from South Atlantic Ocean.</title>
        <authorList>
            <person name="Rigonato J."/>
            <person name="Alvarenga D.O."/>
            <person name="Branco L.H."/>
            <person name="Varani A.M."/>
            <person name="Brandini F.P."/>
            <person name="Fiore M.F."/>
        </authorList>
    </citation>
    <scope>NUCLEOTIDE SEQUENCE [LARGE SCALE GENOMIC DNA]</scope>
    <source>
        <strain evidence="4 5">CENA595</strain>
    </source>
</reference>
<evidence type="ECO:0000256" key="1">
    <source>
        <dbReference type="SAM" id="MobiDB-lite"/>
    </source>
</evidence>
<protein>
    <recommendedName>
        <fullName evidence="3">Ricin B lectin domain-containing protein</fullName>
    </recommendedName>
</protein>
<dbReference type="EMBL" id="JYON01000033">
    <property type="protein sequence ID" value="KJH69844.1"/>
    <property type="molecule type" value="Genomic_DNA"/>
</dbReference>
<feature type="region of interest" description="Disordered" evidence="1">
    <location>
        <begin position="213"/>
        <end position="233"/>
    </location>
</feature>
<dbReference type="CDD" id="cd00161">
    <property type="entry name" value="beta-trefoil_Ricin-like"/>
    <property type="match status" value="1"/>
</dbReference>
<dbReference type="Proteomes" id="UP000032452">
    <property type="component" value="Unassembled WGS sequence"/>
</dbReference>
<accession>A0A0D8ZN04</accession>
<keyword evidence="2" id="KW-0732">Signal</keyword>
<feature type="chain" id="PRO_5002337299" description="Ricin B lectin domain-containing protein" evidence="2">
    <location>
        <begin position="32"/>
        <end position="233"/>
    </location>
</feature>
<dbReference type="SUPFAM" id="SSF50370">
    <property type="entry name" value="Ricin B-like lectins"/>
    <property type="match status" value="1"/>
</dbReference>
<feature type="domain" description="Ricin B lectin" evidence="3">
    <location>
        <begin position="70"/>
        <end position="229"/>
    </location>
</feature>
<proteinExistence type="predicted"/>
<evidence type="ECO:0000259" key="3">
    <source>
        <dbReference type="SMART" id="SM00458"/>
    </source>
</evidence>
<dbReference type="SMART" id="SM00458">
    <property type="entry name" value="RICIN"/>
    <property type="match status" value="1"/>
</dbReference>
<name>A0A0D8ZN04_9CYAN</name>
<feature type="signal peptide" evidence="2">
    <location>
        <begin position="1"/>
        <end position="31"/>
    </location>
</feature>
<dbReference type="Pfam" id="PF00652">
    <property type="entry name" value="Ricin_B_lectin"/>
    <property type="match status" value="1"/>
</dbReference>
<sequence>MRIKQVKSFTIAATSVALIGTAFPFLIPVQANPGCTTGVGTLDPMCPGGITRGRKKYGRESERSDRNYQRQGRFIGNQLSGKCIDVSGEPGEINSAPLLLWDCETSGRNARNGSPTDQRWVMVDGGFIKNTLSGKCIDVSGAPGEHNGTPLILWECETSGRNADNGSPTDQRWEFTSEGFIRNKLSGKCIDVSGAPGDTNSAHLLLWDCETSGHNAENGSPTDQMWSFGQRRY</sequence>
<dbReference type="InterPro" id="IPR000772">
    <property type="entry name" value="Ricin_B_lectin"/>
</dbReference>
<dbReference type="PROSITE" id="PS50231">
    <property type="entry name" value="RICIN_B_LECTIN"/>
    <property type="match status" value="1"/>
</dbReference>
<dbReference type="STRING" id="1618023.UH38_21675"/>
<evidence type="ECO:0000313" key="5">
    <source>
        <dbReference type="Proteomes" id="UP000032452"/>
    </source>
</evidence>
<dbReference type="AlphaFoldDB" id="A0A0D8ZN04"/>